<evidence type="ECO:0000256" key="10">
    <source>
        <dbReference type="ARBA" id="ARBA00022982"/>
    </source>
</evidence>
<evidence type="ECO:0000256" key="1">
    <source>
        <dbReference type="ARBA" id="ARBA00000725"/>
    </source>
</evidence>
<dbReference type="InterPro" id="IPR008972">
    <property type="entry name" value="Cupredoxin"/>
</dbReference>
<dbReference type="Pfam" id="PF02790">
    <property type="entry name" value="COX2_TM"/>
    <property type="match status" value="1"/>
</dbReference>
<organism evidence="19 20">
    <name type="scientific">Siminovitchia acidinfaciens</name>
    <dbReference type="NCBI Taxonomy" id="2321395"/>
    <lineage>
        <taxon>Bacteria</taxon>
        <taxon>Bacillati</taxon>
        <taxon>Bacillota</taxon>
        <taxon>Bacilli</taxon>
        <taxon>Bacillales</taxon>
        <taxon>Bacillaceae</taxon>
        <taxon>Siminovitchia</taxon>
    </lineage>
</organism>
<dbReference type="GO" id="GO:0005507">
    <property type="term" value="F:copper ion binding"/>
    <property type="evidence" value="ECO:0007669"/>
    <property type="project" value="InterPro"/>
</dbReference>
<dbReference type="PROSITE" id="PS50999">
    <property type="entry name" value="COX2_TM"/>
    <property type="match status" value="1"/>
</dbReference>
<keyword evidence="20" id="KW-1185">Reference proteome</keyword>
<name>A0A429Y3Q8_9BACI</name>
<dbReference type="EMBL" id="QYTV02000002">
    <property type="protein sequence ID" value="RST76060.1"/>
    <property type="molecule type" value="Genomic_DNA"/>
</dbReference>
<feature type="transmembrane region" description="Helical" evidence="16">
    <location>
        <begin position="43"/>
        <end position="65"/>
    </location>
</feature>
<keyword evidence="11 16" id="KW-1133">Transmembrane helix</keyword>
<comment type="catalytic activity">
    <reaction evidence="1 14">
        <text>2 a quinol + O2 = 2 a quinone + 2 H2O</text>
        <dbReference type="Rhea" id="RHEA:55376"/>
        <dbReference type="ChEBI" id="CHEBI:15377"/>
        <dbReference type="ChEBI" id="CHEBI:15379"/>
        <dbReference type="ChEBI" id="CHEBI:24646"/>
        <dbReference type="ChEBI" id="CHEBI:132124"/>
    </reaction>
</comment>
<dbReference type="SUPFAM" id="SSF49503">
    <property type="entry name" value="Cupredoxins"/>
    <property type="match status" value="1"/>
</dbReference>
<dbReference type="AlphaFoldDB" id="A0A429Y3Q8"/>
<keyword evidence="5 14" id="KW-0813">Transport</keyword>
<dbReference type="InterPro" id="IPR045187">
    <property type="entry name" value="CcO_II"/>
</dbReference>
<keyword evidence="9" id="KW-0732">Signal</keyword>
<gene>
    <name evidence="19" type="primary">qoxA</name>
    <name evidence="19" type="ORF">D4T97_004520</name>
</gene>
<reference evidence="19" key="1">
    <citation type="submission" date="2018-12" db="EMBL/GenBank/DDBJ databases">
        <authorList>
            <person name="Sun L."/>
            <person name="Chen Z."/>
        </authorList>
    </citation>
    <scope>NUCLEOTIDE SEQUENCE [LARGE SCALE GENOMIC DNA]</scope>
    <source>
        <strain evidence="19">3-2-2</strain>
    </source>
</reference>
<keyword evidence="13 14" id="KW-0472">Membrane</keyword>
<dbReference type="GO" id="GO:0042773">
    <property type="term" value="P:ATP synthesis coupled electron transport"/>
    <property type="evidence" value="ECO:0007669"/>
    <property type="project" value="TreeGrafter"/>
</dbReference>
<dbReference type="GO" id="GO:0005886">
    <property type="term" value="C:plasma membrane"/>
    <property type="evidence" value="ECO:0007669"/>
    <property type="project" value="UniProtKB-SubCell"/>
</dbReference>
<feature type="domain" description="Cytochrome oxidase subunit II transmembrane region profile" evidence="18">
    <location>
        <begin position="19"/>
        <end position="117"/>
    </location>
</feature>
<keyword evidence="8 16" id="KW-0812">Transmembrane</keyword>
<keyword evidence="10 14" id="KW-0249">Electron transport</keyword>
<comment type="similarity">
    <text evidence="3 14">Belongs to the cytochrome c oxidase subunit 2 family.</text>
</comment>
<evidence type="ECO:0000259" key="18">
    <source>
        <dbReference type="PROSITE" id="PS50999"/>
    </source>
</evidence>
<evidence type="ECO:0000256" key="14">
    <source>
        <dbReference type="PIRNR" id="PIRNR000292"/>
    </source>
</evidence>
<dbReference type="InterPro" id="IPR011759">
    <property type="entry name" value="Cyt_c_oxidase_su2_TM_dom"/>
</dbReference>
<dbReference type="PROSITE" id="PS50857">
    <property type="entry name" value="COX2_CUA"/>
    <property type="match status" value="1"/>
</dbReference>
<dbReference type="RefSeq" id="WP_126048179.1">
    <property type="nucleotide sequence ID" value="NZ_QYTV02000002.1"/>
</dbReference>
<evidence type="ECO:0000256" key="8">
    <source>
        <dbReference type="ARBA" id="ARBA00022692"/>
    </source>
</evidence>
<dbReference type="NCBIfam" id="TIGR01432">
    <property type="entry name" value="QOXA"/>
    <property type="match status" value="1"/>
</dbReference>
<evidence type="ECO:0000256" key="2">
    <source>
        <dbReference type="ARBA" id="ARBA00004651"/>
    </source>
</evidence>
<evidence type="ECO:0000256" key="9">
    <source>
        <dbReference type="ARBA" id="ARBA00022729"/>
    </source>
</evidence>
<dbReference type="Gene3D" id="2.60.40.420">
    <property type="entry name" value="Cupredoxins - blue copper proteins"/>
    <property type="match status" value="1"/>
</dbReference>
<proteinExistence type="inferred from homology"/>
<accession>A0A429Y3Q8</accession>
<evidence type="ECO:0000256" key="3">
    <source>
        <dbReference type="ARBA" id="ARBA00007866"/>
    </source>
</evidence>
<dbReference type="GO" id="GO:0004129">
    <property type="term" value="F:cytochrome-c oxidase activity"/>
    <property type="evidence" value="ECO:0007669"/>
    <property type="project" value="UniProtKB-UniRule"/>
</dbReference>
<evidence type="ECO:0000256" key="7">
    <source>
        <dbReference type="ARBA" id="ARBA00022660"/>
    </source>
</evidence>
<dbReference type="Proteomes" id="UP000287156">
    <property type="component" value="Unassembled WGS sequence"/>
</dbReference>
<evidence type="ECO:0000256" key="11">
    <source>
        <dbReference type="ARBA" id="ARBA00022989"/>
    </source>
</evidence>
<dbReference type="InterPro" id="IPR006333">
    <property type="entry name" value="Cyt_o_ubiquinol_oxidase_su2"/>
</dbReference>
<keyword evidence="7 14" id="KW-0679">Respiratory chain</keyword>
<evidence type="ECO:0000256" key="6">
    <source>
        <dbReference type="ARBA" id="ARBA00022475"/>
    </source>
</evidence>
<protein>
    <recommendedName>
        <fullName evidence="4 14">Quinol oxidase subunit 2</fullName>
        <ecNumber evidence="14">1.10.3.-</ecNumber>
    </recommendedName>
</protein>
<dbReference type="PANTHER" id="PTHR22888:SF18">
    <property type="entry name" value="CYTOCHROME BO(3) UBIQUINOL OXIDASE SUBUNIT 2"/>
    <property type="match status" value="1"/>
</dbReference>
<evidence type="ECO:0000313" key="20">
    <source>
        <dbReference type="Proteomes" id="UP000287156"/>
    </source>
</evidence>
<dbReference type="InterPro" id="IPR036257">
    <property type="entry name" value="Cyt_c_oxidase_su2_TM_sf"/>
</dbReference>
<dbReference type="InterPro" id="IPR006332">
    <property type="entry name" value="QoxA"/>
</dbReference>
<evidence type="ECO:0000256" key="4">
    <source>
        <dbReference type="ARBA" id="ARBA00016131"/>
    </source>
</evidence>
<evidence type="ECO:0000256" key="16">
    <source>
        <dbReference type="SAM" id="Phobius"/>
    </source>
</evidence>
<dbReference type="InterPro" id="IPR002429">
    <property type="entry name" value="CcO_II-like_C"/>
</dbReference>
<dbReference type="InterPro" id="IPR034227">
    <property type="entry name" value="CuRO_UO_II"/>
</dbReference>
<dbReference type="PIRSF" id="PIRSF000292">
    <property type="entry name" value="Ubi_od_II"/>
    <property type="match status" value="1"/>
</dbReference>
<feature type="transmembrane region" description="Helical" evidence="16">
    <location>
        <begin position="86"/>
        <end position="107"/>
    </location>
</feature>
<evidence type="ECO:0000256" key="13">
    <source>
        <dbReference type="ARBA" id="ARBA00023136"/>
    </source>
</evidence>
<dbReference type="SUPFAM" id="SSF81464">
    <property type="entry name" value="Cytochrome c oxidase subunit II-like, transmembrane region"/>
    <property type="match status" value="1"/>
</dbReference>
<dbReference type="GO" id="GO:0016682">
    <property type="term" value="F:oxidoreductase activity, acting on diphenols and related substances as donors, oxygen as acceptor"/>
    <property type="evidence" value="ECO:0007669"/>
    <property type="project" value="InterPro"/>
</dbReference>
<sequence>MKTKWLFLSLALTLSGVLSGCEKSLMIFDPKGPQAKTLSDTILFSIFMMIGILLVVYILFTFMLVKYRASKLDKDYEPPHEEGSKWLEITWTVIPIVIVIVLSVVTVRTTSDVEKTPKAYADEKPLVIYASSSNWKWHFSYPEENIETVNYVNIPVKRPVEFRLYSYGPITSFWIPQLAGQKYAMSDMVTKIHLAAETPGSYIGKNSNFSGEGFAHMEFEAQAMTDKEYEEWIHDVKTTAPKLTEKEFDSLLKTPHVGRKTYNSTHLDFRPAPEGEHAVHHHNEESRDSDSSMEHDAKLDSASSMHDHMHQEATN</sequence>
<dbReference type="PANTHER" id="PTHR22888">
    <property type="entry name" value="CYTOCHROME C OXIDASE, SUBUNIT II"/>
    <property type="match status" value="1"/>
</dbReference>
<feature type="domain" description="Cytochrome oxidase subunit II copper A binding" evidence="17">
    <location>
        <begin position="123"/>
        <end position="235"/>
    </location>
</feature>
<keyword evidence="6 14" id="KW-1003">Cell membrane</keyword>
<dbReference type="PROSITE" id="PS51257">
    <property type="entry name" value="PROKAR_LIPOPROTEIN"/>
    <property type="match status" value="1"/>
</dbReference>
<dbReference type="GO" id="GO:0009486">
    <property type="term" value="F:cytochrome bo3 ubiquinol oxidase activity"/>
    <property type="evidence" value="ECO:0007669"/>
    <property type="project" value="InterPro"/>
</dbReference>
<feature type="compositionally biased region" description="Basic and acidic residues" evidence="15">
    <location>
        <begin position="267"/>
        <end position="315"/>
    </location>
</feature>
<dbReference type="EC" id="1.10.3.-" evidence="14"/>
<dbReference type="CDD" id="cd04212">
    <property type="entry name" value="CuRO_UO_II"/>
    <property type="match status" value="1"/>
</dbReference>
<comment type="subcellular location">
    <subcellularLocation>
        <location evidence="2">Cell membrane</location>
        <topology evidence="2">Multi-pass membrane protein</topology>
    </subcellularLocation>
</comment>
<evidence type="ECO:0000256" key="15">
    <source>
        <dbReference type="SAM" id="MobiDB-lite"/>
    </source>
</evidence>
<evidence type="ECO:0000259" key="17">
    <source>
        <dbReference type="PROSITE" id="PS50857"/>
    </source>
</evidence>
<evidence type="ECO:0000313" key="19">
    <source>
        <dbReference type="EMBL" id="RST76060.1"/>
    </source>
</evidence>
<comment type="caution">
    <text evidence="19">The sequence shown here is derived from an EMBL/GenBank/DDBJ whole genome shotgun (WGS) entry which is preliminary data.</text>
</comment>
<dbReference type="Gene3D" id="1.10.287.90">
    <property type="match status" value="1"/>
</dbReference>
<comment type="function">
    <text evidence="14">Catalyzes quinol oxidation with the concomitant reduction of oxygen to water. Subunit II transfers the electrons from a quinol to the binuclear center of the catalytic subunit I.</text>
</comment>
<evidence type="ECO:0000256" key="5">
    <source>
        <dbReference type="ARBA" id="ARBA00022448"/>
    </source>
</evidence>
<dbReference type="OrthoDB" id="9783445at2"/>
<feature type="region of interest" description="Disordered" evidence="15">
    <location>
        <begin position="262"/>
        <end position="315"/>
    </location>
</feature>
<evidence type="ECO:0000256" key="12">
    <source>
        <dbReference type="ARBA" id="ARBA00023002"/>
    </source>
</evidence>
<keyword evidence="12 14" id="KW-0560">Oxidoreductase</keyword>